<evidence type="ECO:0000256" key="5">
    <source>
        <dbReference type="ARBA" id="ARBA00022989"/>
    </source>
</evidence>
<keyword evidence="5 7" id="KW-1133">Transmembrane helix</keyword>
<feature type="transmembrane region" description="Helical" evidence="7">
    <location>
        <begin position="237"/>
        <end position="262"/>
    </location>
</feature>
<feature type="transmembrane region" description="Helical" evidence="7">
    <location>
        <begin position="320"/>
        <end position="339"/>
    </location>
</feature>
<protein>
    <submittedName>
        <fullName evidence="9">MFS transporter</fullName>
    </submittedName>
</protein>
<feature type="transmembrane region" description="Helical" evidence="7">
    <location>
        <begin position="448"/>
        <end position="470"/>
    </location>
</feature>
<proteinExistence type="predicted"/>
<feature type="transmembrane region" description="Helical" evidence="7">
    <location>
        <begin position="204"/>
        <end position="225"/>
    </location>
</feature>
<dbReference type="InterPro" id="IPR050171">
    <property type="entry name" value="MFS_Transporters"/>
</dbReference>
<feature type="transmembrane region" description="Helical" evidence="7">
    <location>
        <begin position="383"/>
        <end position="402"/>
    </location>
</feature>
<keyword evidence="10" id="KW-1185">Reference proteome</keyword>
<feature type="domain" description="Major facilitator superfamily (MFS) profile" evidence="8">
    <location>
        <begin position="113"/>
        <end position="499"/>
    </location>
</feature>
<comment type="subcellular location">
    <subcellularLocation>
        <location evidence="1">Cell membrane</location>
        <topology evidence="1">Multi-pass membrane protein</topology>
    </subcellularLocation>
</comment>
<dbReference type="RefSeq" id="WP_266122806.1">
    <property type="nucleotide sequence ID" value="NZ_JAJHNU010000001.1"/>
</dbReference>
<feature type="transmembrane region" description="Helical" evidence="7">
    <location>
        <begin position="476"/>
        <end position="495"/>
    </location>
</feature>
<gene>
    <name evidence="9" type="ORF">LMS43_01005</name>
</gene>
<dbReference type="Gene3D" id="3.30.70.100">
    <property type="match status" value="1"/>
</dbReference>
<dbReference type="EMBL" id="JAJHNU010000001">
    <property type="protein sequence ID" value="MDN4119856.1"/>
    <property type="molecule type" value="Genomic_DNA"/>
</dbReference>
<keyword evidence="2" id="KW-0813">Transport</keyword>
<dbReference type="Pfam" id="PF03992">
    <property type="entry name" value="ABM"/>
    <property type="match status" value="1"/>
</dbReference>
<dbReference type="Proteomes" id="UP001168613">
    <property type="component" value="Unassembled WGS sequence"/>
</dbReference>
<feature type="transmembrane region" description="Helical" evidence="7">
    <location>
        <begin position="114"/>
        <end position="138"/>
    </location>
</feature>
<organism evidence="9 10">
    <name type="scientific">Alcaligenes endophyticus</name>
    <dbReference type="NCBI Taxonomy" id="1929088"/>
    <lineage>
        <taxon>Bacteria</taxon>
        <taxon>Pseudomonadati</taxon>
        <taxon>Pseudomonadota</taxon>
        <taxon>Betaproteobacteria</taxon>
        <taxon>Burkholderiales</taxon>
        <taxon>Alcaligenaceae</taxon>
        <taxon>Alcaligenes</taxon>
    </lineage>
</organism>
<reference evidence="9" key="1">
    <citation type="submission" date="2021-11" db="EMBL/GenBank/DDBJ databases">
        <title>Draft genome sequence of Alcaligenes endophyticus type strain CCUG 75668T.</title>
        <authorList>
            <person name="Salva-Serra F."/>
            <person name="Duran R.E."/>
            <person name="Seeger M."/>
            <person name="Moore E.R.B."/>
            <person name="Jaen-Luchoro D."/>
        </authorList>
    </citation>
    <scope>NUCLEOTIDE SEQUENCE</scope>
    <source>
        <strain evidence="9">CCUG 75668</strain>
    </source>
</reference>
<keyword evidence="4 7" id="KW-0812">Transmembrane</keyword>
<dbReference type="SUPFAM" id="SSF54909">
    <property type="entry name" value="Dimeric alpha+beta barrel"/>
    <property type="match status" value="1"/>
</dbReference>
<name>A0ABT8EEZ5_9BURK</name>
<dbReference type="InterPro" id="IPR020846">
    <property type="entry name" value="MFS_dom"/>
</dbReference>
<dbReference type="Gene3D" id="1.20.1250.20">
    <property type="entry name" value="MFS general substrate transporter like domains"/>
    <property type="match status" value="1"/>
</dbReference>
<accession>A0ABT8EEZ5</accession>
<sequence>MSATYCRKFTYQLLPNTDLHADIQKMARRAQANSHCLRFDILQQDDQDQHYQLYEVWQSRAAYDAFHQAEANQIIFEQIALLAPNAQSTHTQSLNVIALSQPTPRKKTQYWDPYLWICFAMCVGVMGTALVSPLYPLYQLRWGLSPGDITVLYVVYMGSALASLLFLGRLSDRKGYLLVLRIALCLVTLGLFFSAIAWDLSSFLFSRILIGLASSMIVTSASLGLSKLNRTGDIQRAAASTTLMLALGFGLGPVVGGIIAQWLPNPLVSSYIPSLLLGVLAIYALYKISPPPVPRTQHNYSWRDYLPAIVLPSAGLRRPFLLGCLATCCAFSMFSLYASLAPSFMENMVPWHGPVVSGFSIGIILFLSSGTQLLARRVHSKKCVLLGLASFTLACISLGQNIQSASAWLFVFSILMTSIGHGFCMLGGMSIVNKVAPSHLRAGMTSTYLIIGYLGAIVPTLALGWLADFIGLDSALAWYCGILAFVTLALGIIGWRTPLVPTHLLPGQQSTN</sequence>
<feature type="transmembrane region" description="Helical" evidence="7">
    <location>
        <begin position="351"/>
        <end position="371"/>
    </location>
</feature>
<feature type="transmembrane region" description="Helical" evidence="7">
    <location>
        <begin position="150"/>
        <end position="168"/>
    </location>
</feature>
<dbReference type="InterPro" id="IPR011701">
    <property type="entry name" value="MFS"/>
</dbReference>
<dbReference type="InterPro" id="IPR011008">
    <property type="entry name" value="Dimeric_a/b-barrel"/>
</dbReference>
<comment type="caution">
    <text evidence="9">The sequence shown here is derived from an EMBL/GenBank/DDBJ whole genome shotgun (WGS) entry which is preliminary data.</text>
</comment>
<evidence type="ECO:0000256" key="3">
    <source>
        <dbReference type="ARBA" id="ARBA00022475"/>
    </source>
</evidence>
<dbReference type="InterPro" id="IPR036259">
    <property type="entry name" value="MFS_trans_sf"/>
</dbReference>
<evidence type="ECO:0000256" key="7">
    <source>
        <dbReference type="SAM" id="Phobius"/>
    </source>
</evidence>
<feature type="transmembrane region" description="Helical" evidence="7">
    <location>
        <begin position="175"/>
        <end position="198"/>
    </location>
</feature>
<dbReference type="Pfam" id="PF07690">
    <property type="entry name" value="MFS_1"/>
    <property type="match status" value="1"/>
</dbReference>
<dbReference type="PROSITE" id="PS50850">
    <property type="entry name" value="MFS"/>
    <property type="match status" value="1"/>
</dbReference>
<dbReference type="SUPFAM" id="SSF103473">
    <property type="entry name" value="MFS general substrate transporter"/>
    <property type="match status" value="1"/>
</dbReference>
<evidence type="ECO:0000313" key="9">
    <source>
        <dbReference type="EMBL" id="MDN4119856.1"/>
    </source>
</evidence>
<keyword evidence="3" id="KW-1003">Cell membrane</keyword>
<feature type="transmembrane region" description="Helical" evidence="7">
    <location>
        <begin position="408"/>
        <end position="427"/>
    </location>
</feature>
<evidence type="ECO:0000259" key="8">
    <source>
        <dbReference type="PROSITE" id="PS50850"/>
    </source>
</evidence>
<evidence type="ECO:0000313" key="10">
    <source>
        <dbReference type="Proteomes" id="UP001168613"/>
    </source>
</evidence>
<evidence type="ECO:0000256" key="1">
    <source>
        <dbReference type="ARBA" id="ARBA00004651"/>
    </source>
</evidence>
<evidence type="ECO:0000256" key="2">
    <source>
        <dbReference type="ARBA" id="ARBA00022448"/>
    </source>
</evidence>
<dbReference type="InterPro" id="IPR007138">
    <property type="entry name" value="ABM_dom"/>
</dbReference>
<keyword evidence="6 7" id="KW-0472">Membrane</keyword>
<dbReference type="PANTHER" id="PTHR23517">
    <property type="entry name" value="RESISTANCE PROTEIN MDTM, PUTATIVE-RELATED-RELATED"/>
    <property type="match status" value="1"/>
</dbReference>
<evidence type="ECO:0000256" key="6">
    <source>
        <dbReference type="ARBA" id="ARBA00023136"/>
    </source>
</evidence>
<dbReference type="PANTHER" id="PTHR23517:SF13">
    <property type="entry name" value="MAJOR FACILITATOR SUPERFAMILY MFS_1"/>
    <property type="match status" value="1"/>
</dbReference>
<feature type="transmembrane region" description="Helical" evidence="7">
    <location>
        <begin position="268"/>
        <end position="286"/>
    </location>
</feature>
<evidence type="ECO:0000256" key="4">
    <source>
        <dbReference type="ARBA" id="ARBA00022692"/>
    </source>
</evidence>